<feature type="compositionally biased region" description="Basic and acidic residues" evidence="1">
    <location>
        <begin position="63"/>
        <end position="83"/>
    </location>
</feature>
<evidence type="ECO:0000313" key="2">
    <source>
        <dbReference type="EMBL" id="ESP88876.1"/>
    </source>
</evidence>
<gene>
    <name evidence="2" type="ORF">K933_06857</name>
</gene>
<proteinExistence type="predicted"/>
<evidence type="ECO:0000313" key="3">
    <source>
        <dbReference type="Proteomes" id="UP000017840"/>
    </source>
</evidence>
<feature type="region of interest" description="Disordered" evidence="1">
    <location>
        <begin position="63"/>
        <end position="92"/>
    </location>
</feature>
<evidence type="ECO:0000256" key="1">
    <source>
        <dbReference type="SAM" id="MobiDB-lite"/>
    </source>
</evidence>
<reference evidence="2 3" key="1">
    <citation type="journal article" date="2013" name="Genome Announc.">
        <title>Draft Genome Sequence of 'Candidatus Halobonum tyrrellensis' Strain G22, Isolated from the Hypersaline Waters of Lake Tyrrell, Australia.</title>
        <authorList>
            <person name="Ugalde J.A."/>
            <person name="Narasingarao P."/>
            <person name="Kuo S."/>
            <person name="Podell S."/>
            <person name="Allen E.E."/>
        </authorList>
    </citation>
    <scope>NUCLEOTIDE SEQUENCE [LARGE SCALE GENOMIC DNA]</scope>
    <source>
        <strain evidence="2 3">G22</strain>
    </source>
</reference>
<dbReference type="AlphaFoldDB" id="V4GUS3"/>
<dbReference type="EMBL" id="ASGZ01000022">
    <property type="protein sequence ID" value="ESP88876.1"/>
    <property type="molecule type" value="Genomic_DNA"/>
</dbReference>
<organism evidence="2 3">
    <name type="scientific">Candidatus Halobonum tyrrellensis G22</name>
    <dbReference type="NCBI Taxonomy" id="1324957"/>
    <lineage>
        <taxon>Archaea</taxon>
        <taxon>Methanobacteriati</taxon>
        <taxon>Methanobacteriota</taxon>
        <taxon>Stenosarchaea group</taxon>
        <taxon>Halobacteria</taxon>
        <taxon>Halobacteriales</taxon>
        <taxon>Haloferacaceae</taxon>
        <taxon>Candidatus Halobonum</taxon>
    </lineage>
</organism>
<dbReference type="Proteomes" id="UP000017840">
    <property type="component" value="Unassembled WGS sequence"/>
</dbReference>
<protein>
    <submittedName>
        <fullName evidence="2">Uncharacterized protein</fullName>
    </submittedName>
</protein>
<keyword evidence="3" id="KW-1185">Reference proteome</keyword>
<dbReference type="RefSeq" id="WP_023393958.1">
    <property type="nucleotide sequence ID" value="NZ_ASGZ01000022.1"/>
</dbReference>
<comment type="caution">
    <text evidence="2">The sequence shown here is derived from an EMBL/GenBank/DDBJ whole genome shotgun (WGS) entry which is preliminary data.</text>
</comment>
<name>V4GUS3_9EURY</name>
<accession>V4GUS3</accession>
<sequence length="92" mass="10296">MDVETALRQIDAANDKHVGGAGYERQREAYESTLREVERVGGGDAVEELTAWVCEFIRGEERRPDEDAVDDRAARRLDERGEEVPPDSHLAG</sequence>